<dbReference type="EMBL" id="CP097332">
    <property type="protein sequence ID" value="UQX88171.1"/>
    <property type="molecule type" value="Genomic_DNA"/>
</dbReference>
<sequence length="297" mass="32580">MSRVWRSAGLVAAAGAGALAYGGLIERNWFTLRRFTAQVLDPGTSALRVLHVSDLHLTADQKRKQAWISDLARLKPDLVVNTGDTSSDPDAIPAIMSALGPLFEFPGVFVPGNNDYYVPKAKNPVRYFLPDKVGTLHGRLRMPWDELAAEMSSAGWLDLTHVRTQLRVNGLPVALAGTDDPHLGRARYDKIAGRADRNAVVRIGVIHSPEPRLLTRFAADAYDLVLAGHTHGGQIRVPFGPAIVTNCGIDVHRARWLHAWDDHMWFNVCAGLGTNPFLPIRFGCRPEAVLLTLLPRA</sequence>
<reference evidence="2" key="2">
    <citation type="submission" date="2022-05" db="EMBL/GenBank/DDBJ databases">
        <authorList>
            <person name="Kim J.-S."/>
            <person name="Lee K."/>
            <person name="Suh M."/>
            <person name="Eom M."/>
            <person name="Kim J.-S."/>
            <person name="Kim D.-S."/>
            <person name="Ko S.-H."/>
            <person name="Shin Y."/>
            <person name="Lee J.-S."/>
        </authorList>
    </citation>
    <scope>NUCLEOTIDE SEQUENCE</scope>
    <source>
        <strain evidence="2">N237</strain>
    </source>
</reference>
<gene>
    <name evidence="2" type="ORF">M6D93_18045</name>
</gene>
<name>A0ABY4QZ89_9ACTN</name>
<accession>A0ABY4QZ89</accession>
<reference evidence="2" key="1">
    <citation type="journal article" date="2018" name="Int. J. Syst. Evol. Microbiol.">
        <title>Jatrophihabitans telluris sp. nov., isolated from sediment soil of lava forest wetlands and the emended description of the genus Jatrophihabitans.</title>
        <authorList>
            <person name="Lee K.C."/>
            <person name="Suh M.K."/>
            <person name="Eom M.K."/>
            <person name="Kim K.K."/>
            <person name="Kim J.S."/>
            <person name="Kim D.S."/>
            <person name="Ko S.H."/>
            <person name="Shin Y.K."/>
            <person name="Lee J.S."/>
        </authorList>
    </citation>
    <scope>NUCLEOTIDE SEQUENCE</scope>
    <source>
        <strain evidence="2">N237</strain>
    </source>
</reference>
<dbReference type="Gene3D" id="3.60.21.10">
    <property type="match status" value="1"/>
</dbReference>
<organism evidence="2 3">
    <name type="scientific">Jatrophihabitans telluris</name>
    <dbReference type="NCBI Taxonomy" id="2038343"/>
    <lineage>
        <taxon>Bacteria</taxon>
        <taxon>Bacillati</taxon>
        <taxon>Actinomycetota</taxon>
        <taxon>Actinomycetes</taxon>
        <taxon>Jatrophihabitantales</taxon>
        <taxon>Jatrophihabitantaceae</taxon>
        <taxon>Jatrophihabitans</taxon>
    </lineage>
</organism>
<dbReference type="PANTHER" id="PTHR31302">
    <property type="entry name" value="TRANSMEMBRANE PROTEIN WITH METALLOPHOSPHOESTERASE DOMAIN-RELATED"/>
    <property type="match status" value="1"/>
</dbReference>
<dbReference type="SUPFAM" id="SSF56300">
    <property type="entry name" value="Metallo-dependent phosphatases"/>
    <property type="match status" value="1"/>
</dbReference>
<dbReference type="Pfam" id="PF00149">
    <property type="entry name" value="Metallophos"/>
    <property type="match status" value="1"/>
</dbReference>
<dbReference type="Proteomes" id="UP001056336">
    <property type="component" value="Chromosome"/>
</dbReference>
<dbReference type="RefSeq" id="WP_249771412.1">
    <property type="nucleotide sequence ID" value="NZ_CP097332.1"/>
</dbReference>
<evidence type="ECO:0000313" key="3">
    <source>
        <dbReference type="Proteomes" id="UP001056336"/>
    </source>
</evidence>
<feature type="domain" description="Calcineurin-like phosphoesterase" evidence="1">
    <location>
        <begin position="47"/>
        <end position="232"/>
    </location>
</feature>
<protein>
    <submittedName>
        <fullName evidence="2">Metallophosphoesterase family protein</fullName>
    </submittedName>
</protein>
<evidence type="ECO:0000313" key="2">
    <source>
        <dbReference type="EMBL" id="UQX88171.1"/>
    </source>
</evidence>
<proteinExistence type="predicted"/>
<evidence type="ECO:0000259" key="1">
    <source>
        <dbReference type="Pfam" id="PF00149"/>
    </source>
</evidence>
<dbReference type="InterPro" id="IPR004843">
    <property type="entry name" value="Calcineurin-like_PHP"/>
</dbReference>
<keyword evidence="3" id="KW-1185">Reference proteome</keyword>
<dbReference type="InterPro" id="IPR051158">
    <property type="entry name" value="Metallophosphoesterase_sf"/>
</dbReference>
<dbReference type="PANTHER" id="PTHR31302:SF20">
    <property type="entry name" value="CONSERVED PROTEIN"/>
    <property type="match status" value="1"/>
</dbReference>
<dbReference type="InterPro" id="IPR029052">
    <property type="entry name" value="Metallo-depent_PP-like"/>
</dbReference>